<sequence length="69" mass="7726">MDKNDYKWLKVEGKPLTLYGNKSVQAKVSACGCNGCSYNKRQGAKKCTLSQFCMGHLRPDRIPVVFVVD</sequence>
<name>A0A1G6G569_BACOV</name>
<reference evidence="1 2" key="1">
    <citation type="submission" date="2016-10" db="EMBL/GenBank/DDBJ databases">
        <authorList>
            <person name="de Groot N.N."/>
        </authorList>
    </citation>
    <scope>NUCLEOTIDE SEQUENCE [LARGE SCALE GENOMIC DNA]</scope>
    <source>
        <strain evidence="1 2">NLAE-zl-C500</strain>
    </source>
</reference>
<gene>
    <name evidence="1" type="ORF">SAMN05192581_101824</name>
</gene>
<accession>A0A1G6G569</accession>
<dbReference type="RefSeq" id="WP_074558171.1">
    <property type="nucleotide sequence ID" value="NZ_FMYE01000018.1"/>
</dbReference>
<protein>
    <submittedName>
        <fullName evidence="1">Uncharacterized protein</fullName>
    </submittedName>
</protein>
<evidence type="ECO:0000313" key="2">
    <source>
        <dbReference type="Proteomes" id="UP000183670"/>
    </source>
</evidence>
<dbReference type="EMBL" id="FMYE01000018">
    <property type="protein sequence ID" value="SDB77157.1"/>
    <property type="molecule type" value="Genomic_DNA"/>
</dbReference>
<dbReference type="AlphaFoldDB" id="A0A1G6G569"/>
<proteinExistence type="predicted"/>
<organism evidence="1 2">
    <name type="scientific">Bacteroides ovatus</name>
    <dbReference type="NCBI Taxonomy" id="28116"/>
    <lineage>
        <taxon>Bacteria</taxon>
        <taxon>Pseudomonadati</taxon>
        <taxon>Bacteroidota</taxon>
        <taxon>Bacteroidia</taxon>
        <taxon>Bacteroidales</taxon>
        <taxon>Bacteroidaceae</taxon>
        <taxon>Bacteroides</taxon>
    </lineage>
</organism>
<dbReference type="Proteomes" id="UP000183670">
    <property type="component" value="Unassembled WGS sequence"/>
</dbReference>
<evidence type="ECO:0000313" key="1">
    <source>
        <dbReference type="EMBL" id="SDB77157.1"/>
    </source>
</evidence>